<dbReference type="Pfam" id="PF00078">
    <property type="entry name" value="RVT_1"/>
    <property type="match status" value="1"/>
</dbReference>
<dbReference type="PROSITE" id="PS50878">
    <property type="entry name" value="RT_POL"/>
    <property type="match status" value="1"/>
</dbReference>
<comment type="caution">
    <text evidence="2">The sequence shown here is derived from an EMBL/GenBank/DDBJ whole genome shotgun (WGS) entry which is preliminary data.</text>
</comment>
<keyword evidence="3" id="KW-1185">Reference proteome</keyword>
<evidence type="ECO:0000313" key="3">
    <source>
        <dbReference type="Proteomes" id="UP000789739"/>
    </source>
</evidence>
<name>A0A9N9H3W0_9GLOM</name>
<evidence type="ECO:0000259" key="1">
    <source>
        <dbReference type="PROSITE" id="PS50878"/>
    </source>
</evidence>
<reference evidence="2" key="1">
    <citation type="submission" date="2021-06" db="EMBL/GenBank/DDBJ databases">
        <authorList>
            <person name="Kallberg Y."/>
            <person name="Tangrot J."/>
            <person name="Rosling A."/>
        </authorList>
    </citation>
    <scope>NUCLEOTIDE SEQUENCE</scope>
    <source>
        <strain evidence="2">BR232B</strain>
    </source>
</reference>
<proteinExistence type="predicted"/>
<sequence>MSLIFWRIYYDPLITKIDRDFEGFSISVKTPTGSEYKINLSVMAYMNDSLWIAESKIQLEEILKTASSFYKMTEIKVNANKLIFLTNARGNTSMFFENQILERRQQDEPFRYLGYEIWKKIEISGLGTEEEYEIIEKKKSEDKTE</sequence>
<dbReference type="EMBL" id="CAJVPI010002546">
    <property type="protein sequence ID" value="CAG8645370.1"/>
    <property type="molecule type" value="Genomic_DNA"/>
</dbReference>
<dbReference type="InterPro" id="IPR000477">
    <property type="entry name" value="RT_dom"/>
</dbReference>
<gene>
    <name evidence="2" type="ORF">PBRASI_LOCUS9999</name>
</gene>
<organism evidence="2 3">
    <name type="scientific">Paraglomus brasilianum</name>
    <dbReference type="NCBI Taxonomy" id="144538"/>
    <lineage>
        <taxon>Eukaryota</taxon>
        <taxon>Fungi</taxon>
        <taxon>Fungi incertae sedis</taxon>
        <taxon>Mucoromycota</taxon>
        <taxon>Glomeromycotina</taxon>
        <taxon>Glomeromycetes</taxon>
        <taxon>Paraglomerales</taxon>
        <taxon>Paraglomeraceae</taxon>
        <taxon>Paraglomus</taxon>
    </lineage>
</organism>
<feature type="non-terminal residue" evidence="2">
    <location>
        <position position="145"/>
    </location>
</feature>
<dbReference type="AlphaFoldDB" id="A0A9N9H3W0"/>
<feature type="domain" description="Reverse transcriptase" evidence="1">
    <location>
        <begin position="1"/>
        <end position="117"/>
    </location>
</feature>
<dbReference type="Proteomes" id="UP000789739">
    <property type="component" value="Unassembled WGS sequence"/>
</dbReference>
<evidence type="ECO:0000313" key="2">
    <source>
        <dbReference type="EMBL" id="CAG8645370.1"/>
    </source>
</evidence>
<protein>
    <submittedName>
        <fullName evidence="2">7123_t:CDS:1</fullName>
    </submittedName>
</protein>
<accession>A0A9N9H3W0</accession>
<dbReference type="OrthoDB" id="2435398at2759"/>